<evidence type="ECO:0008006" key="4">
    <source>
        <dbReference type="Google" id="ProtNLM"/>
    </source>
</evidence>
<evidence type="ECO:0000256" key="1">
    <source>
        <dbReference type="SAM" id="MobiDB-lite"/>
    </source>
</evidence>
<dbReference type="RefSeq" id="WP_254084664.1">
    <property type="nucleotide sequence ID" value="NZ_JAHESE010000010.1"/>
</dbReference>
<evidence type="ECO:0000313" key="2">
    <source>
        <dbReference type="EMBL" id="MBT1709085.1"/>
    </source>
</evidence>
<gene>
    <name evidence="2" type="ORF">KK062_12660</name>
</gene>
<reference evidence="2 3" key="1">
    <citation type="submission" date="2021-05" db="EMBL/GenBank/DDBJ databases">
        <title>A Polyphasic approach of four new species of the genus Ohtaekwangia: Ohtaekwangia histidinii sp. nov., Ohtaekwangia cretensis sp. nov., Ohtaekwangia indiensis sp. nov., Ohtaekwangia reichenbachii sp. nov. from diverse environment.</title>
        <authorList>
            <person name="Octaviana S."/>
        </authorList>
    </citation>
    <scope>NUCLEOTIDE SEQUENCE [LARGE SCALE GENOMIC DNA]</scope>
    <source>
        <strain evidence="2 3">PWU5</strain>
    </source>
</reference>
<sequence length="430" mass="47504">MKNLPENNFWNEIKDRLDHYAEEPADDSWDKIAGALNNTPRPRVLAWLERRASSAQVGLTGFALLVALMAGDQPATTWSGFVANAEQEEVYSDKEHATSSDNTTALTVPKEAATSQQEQSISRKEKSARARTVSQKAKTYTRFDETVSAETPATKVIAQDTTASGDETLAKNRMVSPAGLSAVDTVAQVDIDKKEKKVVVNASTKKEAEKKKAQLHIPMVFFQAGPSLAYHKITPSTNDDVTITELEESGVFASDRVGFSLEAGFQYRVAPRLEVYGGLSYYQQQQHIRYTLAHGASGSVAGNPDDGYVFTPVTSQQEVKYTLRNAGVSAGVFYRVKTHLLEHKLGVGLLYQQGFQSTAGEGSAYTNKGSKYLQYQLLYRMEAGLNDHMRLYFQPGYTHAFHVDEKLNAPFTIKPYRAGISVGIVYLFNK</sequence>
<evidence type="ECO:0000313" key="3">
    <source>
        <dbReference type="Proteomes" id="UP001319080"/>
    </source>
</evidence>
<protein>
    <recommendedName>
        <fullName evidence="4">Outer membrane protein beta-barrel domain-containing protein</fullName>
    </recommendedName>
</protein>
<dbReference type="EMBL" id="JAHESE010000010">
    <property type="protein sequence ID" value="MBT1709085.1"/>
    <property type="molecule type" value="Genomic_DNA"/>
</dbReference>
<organism evidence="2 3">
    <name type="scientific">Dawidia cretensis</name>
    <dbReference type="NCBI Taxonomy" id="2782350"/>
    <lineage>
        <taxon>Bacteria</taxon>
        <taxon>Pseudomonadati</taxon>
        <taxon>Bacteroidota</taxon>
        <taxon>Cytophagia</taxon>
        <taxon>Cytophagales</taxon>
        <taxon>Chryseotaleaceae</taxon>
        <taxon>Dawidia</taxon>
    </lineage>
</organism>
<dbReference type="AlphaFoldDB" id="A0AAP2DWW3"/>
<dbReference type="Proteomes" id="UP001319080">
    <property type="component" value="Unassembled WGS sequence"/>
</dbReference>
<feature type="region of interest" description="Disordered" evidence="1">
    <location>
        <begin position="92"/>
        <end position="133"/>
    </location>
</feature>
<proteinExistence type="predicted"/>
<comment type="caution">
    <text evidence="2">The sequence shown here is derived from an EMBL/GenBank/DDBJ whole genome shotgun (WGS) entry which is preliminary data.</text>
</comment>
<accession>A0AAP2DWW3</accession>
<keyword evidence="3" id="KW-1185">Reference proteome</keyword>
<name>A0AAP2DWW3_9BACT</name>